<dbReference type="RefSeq" id="WP_249511285.1">
    <property type="nucleotide sequence ID" value="NZ_CP093362.1"/>
</dbReference>
<name>A0ABY4PHI8_9LACO</name>
<proteinExistence type="predicted"/>
<evidence type="ECO:0000313" key="1">
    <source>
        <dbReference type="EMBL" id="UQS85308.1"/>
    </source>
</evidence>
<dbReference type="EMBL" id="CP093362">
    <property type="protein sequence ID" value="UQS85308.1"/>
    <property type="molecule type" value="Genomic_DNA"/>
</dbReference>
<reference evidence="1 2" key="1">
    <citation type="journal article" date="2022" name="Int. J. Syst. Evol. Microbiol.">
        <title>Apilactobacillus apisilvae sp. nov., Nicolia spurrieriana gen. nov. sp. nov., Bombilactobacillus folatiphilus sp. nov. and Bombilactobacillus thymidiniphilus sp. nov., four new lactic acid bacterial isolates from stingless bees Tetragonula carbonaria and Austroplebeia australis.</title>
        <authorList>
            <person name="Oliphant S.A."/>
            <person name="Watson-Haigh N.S."/>
            <person name="Sumby K.M."/>
            <person name="Gardner J."/>
            <person name="Groom S."/>
            <person name="Jiranek V."/>
        </authorList>
    </citation>
    <scope>NUCLEOTIDE SEQUENCE [LARGE SCALE GENOMIC DNA]</scope>
    <source>
        <strain evidence="1 2">SG5_A10</strain>
    </source>
</reference>
<accession>A0ABY4PHI8</accession>
<gene>
    <name evidence="1" type="ORF">MOO46_01580</name>
</gene>
<protein>
    <recommendedName>
        <fullName evidence="3">dUTPase</fullName>
    </recommendedName>
</protein>
<evidence type="ECO:0008006" key="3">
    <source>
        <dbReference type="Google" id="ProtNLM"/>
    </source>
</evidence>
<evidence type="ECO:0000313" key="2">
    <source>
        <dbReference type="Proteomes" id="UP000831859"/>
    </source>
</evidence>
<organism evidence="1 2">
    <name type="scientific">Apilactobacillus apisilvae</name>
    <dbReference type="NCBI Taxonomy" id="2923364"/>
    <lineage>
        <taxon>Bacteria</taxon>
        <taxon>Bacillati</taxon>
        <taxon>Bacillota</taxon>
        <taxon>Bacilli</taxon>
        <taxon>Lactobacillales</taxon>
        <taxon>Lactobacillaceae</taxon>
        <taxon>Apilactobacillus</taxon>
    </lineage>
</organism>
<dbReference type="Proteomes" id="UP000831859">
    <property type="component" value="Chromosome"/>
</dbReference>
<keyword evidence="2" id="KW-1185">Reference proteome</keyword>
<sequence length="171" mass="20127">MFDFDELLKNSISKFRIEEQKSNLPVNPNNRLKKAYINLDISLSKLASDSKRFSILNFTKLDVSPDDYKKNILEDFSKSMNLFLLVANLKNWNHLIHISNDEQNRIFSNKSDSDFSNVYIVIKKMLFNSLSSHNEKDFLYAWKIFNKFGIVDLNLKINDVIEEVKRINKNI</sequence>